<dbReference type="Pfam" id="PF01398">
    <property type="entry name" value="JAB"/>
    <property type="match status" value="1"/>
</dbReference>
<evidence type="ECO:0000256" key="5">
    <source>
        <dbReference type="ARBA" id="ARBA00022704"/>
    </source>
</evidence>
<proteinExistence type="inferred from homology"/>
<dbReference type="PANTHER" id="PTHR12947">
    <property type="entry name" value="AMSH-LIKE PROTEASE"/>
    <property type="match status" value="1"/>
</dbReference>
<dbReference type="FunFam" id="3.40.140.10:FF:000033">
    <property type="entry name" value="AMSH-like protease sst2"/>
    <property type="match status" value="1"/>
</dbReference>
<dbReference type="EMBL" id="KV453841">
    <property type="protein sequence ID" value="ODV92169.1"/>
    <property type="molecule type" value="Genomic_DNA"/>
</dbReference>
<evidence type="ECO:0000256" key="10">
    <source>
        <dbReference type="ARBA" id="ARBA00023049"/>
    </source>
</evidence>
<dbReference type="InterPro" id="IPR000555">
    <property type="entry name" value="JAMM/MPN+_dom"/>
</dbReference>
<dbReference type="GO" id="GO:0046872">
    <property type="term" value="F:metal ion binding"/>
    <property type="evidence" value="ECO:0007669"/>
    <property type="project" value="UniProtKB-KW"/>
</dbReference>
<evidence type="ECO:0000256" key="6">
    <source>
        <dbReference type="ARBA" id="ARBA00022723"/>
    </source>
</evidence>
<dbReference type="GO" id="GO:0140492">
    <property type="term" value="F:metal-dependent deubiquitinase activity"/>
    <property type="evidence" value="ECO:0007669"/>
    <property type="project" value="InterPro"/>
</dbReference>
<evidence type="ECO:0000256" key="11">
    <source>
        <dbReference type="ARBA" id="ARBA00037208"/>
    </source>
</evidence>
<comment type="cofactor">
    <cofactor evidence="1">
        <name>Zn(2+)</name>
        <dbReference type="ChEBI" id="CHEBI:29105"/>
    </cofactor>
</comment>
<dbReference type="GO" id="GO:0070536">
    <property type="term" value="P:protein K63-linked deubiquitination"/>
    <property type="evidence" value="ECO:0007669"/>
    <property type="project" value="InterPro"/>
</dbReference>
<protein>
    <recommendedName>
        <fullName evidence="13">Regulator of free ubiquitin chains 1</fullName>
    </recommendedName>
</protein>
<evidence type="ECO:0000256" key="12">
    <source>
        <dbReference type="ARBA" id="ARBA00038426"/>
    </source>
</evidence>
<dbReference type="Gene3D" id="3.40.140.10">
    <property type="entry name" value="Cytidine Deaminase, domain 2"/>
    <property type="match status" value="1"/>
</dbReference>
<dbReference type="PROSITE" id="PS50249">
    <property type="entry name" value="MPN"/>
    <property type="match status" value="1"/>
</dbReference>
<dbReference type="AlphaFoldDB" id="A0A1E4TKB3"/>
<keyword evidence="7" id="KW-0833">Ubl conjugation pathway</keyword>
<sequence length="185" mass="20630">YTERGDPLRSIFLPGSLHKRFLSISSNNTARGLETCGILCGKLSLNAFFVTHLVIPEQDNTPNSCQTKDEEGLFHFIDSNDLFILGWIHTHPTQTCFMSSVDLHTHNSYQLMLPESIAIVCAPQKTPNFGIFRLTDPPGIGVITECREPAMFHPHSTGNLYTSAYKPGHASFSDQVPLTIKDLRK</sequence>
<evidence type="ECO:0000256" key="8">
    <source>
        <dbReference type="ARBA" id="ARBA00022801"/>
    </source>
</evidence>
<keyword evidence="5" id="KW-0789">Thiol protease inhibitor</keyword>
<dbReference type="SMART" id="SM00232">
    <property type="entry name" value="JAB_MPN"/>
    <property type="match status" value="1"/>
</dbReference>
<dbReference type="SUPFAM" id="SSF102712">
    <property type="entry name" value="JAB1/MPN domain"/>
    <property type="match status" value="1"/>
</dbReference>
<comment type="similarity">
    <text evidence="2">Belongs to the peptidase M67C family.</text>
</comment>
<dbReference type="GO" id="GO:0006508">
    <property type="term" value="P:proteolysis"/>
    <property type="evidence" value="ECO:0007669"/>
    <property type="project" value="UniProtKB-KW"/>
</dbReference>
<keyword evidence="6" id="KW-0479">Metal-binding</keyword>
<keyword evidence="8" id="KW-0378">Hydrolase</keyword>
<accession>A0A1E4TKB3</accession>
<name>A0A1E4TKB3_9ASCO</name>
<evidence type="ECO:0000256" key="9">
    <source>
        <dbReference type="ARBA" id="ARBA00022833"/>
    </source>
</evidence>
<organism evidence="15 16">
    <name type="scientific">Tortispora caseinolytica NRRL Y-17796</name>
    <dbReference type="NCBI Taxonomy" id="767744"/>
    <lineage>
        <taxon>Eukaryota</taxon>
        <taxon>Fungi</taxon>
        <taxon>Dikarya</taxon>
        <taxon>Ascomycota</taxon>
        <taxon>Saccharomycotina</taxon>
        <taxon>Trigonopsidomycetes</taxon>
        <taxon>Trigonopsidales</taxon>
        <taxon>Trigonopsidaceae</taxon>
        <taxon>Tortispora</taxon>
    </lineage>
</organism>
<reference evidence="16" key="1">
    <citation type="submission" date="2016-02" db="EMBL/GenBank/DDBJ databases">
        <title>Comparative genomics of biotechnologically important yeasts.</title>
        <authorList>
            <consortium name="DOE Joint Genome Institute"/>
            <person name="Riley R."/>
            <person name="Haridas S."/>
            <person name="Wolfe K.H."/>
            <person name="Lopes M.R."/>
            <person name="Hittinger C.T."/>
            <person name="Goker M."/>
            <person name="Salamov A."/>
            <person name="Wisecaver J."/>
            <person name="Long T.M."/>
            <person name="Aerts A.L."/>
            <person name="Barry K."/>
            <person name="Choi C."/>
            <person name="Clum A."/>
            <person name="Coughlan A.Y."/>
            <person name="Deshpande S."/>
            <person name="Douglass A.P."/>
            <person name="Hanson S.J."/>
            <person name="Klenk H.-P."/>
            <person name="Labutti K."/>
            <person name="Lapidus A."/>
            <person name="Lindquist E."/>
            <person name="Lipzen A."/>
            <person name="Meier-Kolthoff J.P."/>
            <person name="Ohm R.A."/>
            <person name="Otillar R.P."/>
            <person name="Pangilinan J."/>
            <person name="Peng Y."/>
            <person name="Rokas A."/>
            <person name="Rosa C.A."/>
            <person name="Scheuner C."/>
            <person name="Sibirny A.A."/>
            <person name="Slot J.C."/>
            <person name="Stielow J.B."/>
            <person name="Sun H."/>
            <person name="Kurtzman C.P."/>
            <person name="Blackwell M."/>
            <person name="Jeffries T.W."/>
            <person name="Grigoriev I.V."/>
        </authorList>
    </citation>
    <scope>NUCLEOTIDE SEQUENCE [LARGE SCALE GENOMIC DNA]</scope>
    <source>
        <strain evidence="16">NRRL Y-17796</strain>
    </source>
</reference>
<dbReference type="GO" id="GO:0016020">
    <property type="term" value="C:membrane"/>
    <property type="evidence" value="ECO:0007669"/>
    <property type="project" value="TreeGrafter"/>
</dbReference>
<evidence type="ECO:0000256" key="7">
    <source>
        <dbReference type="ARBA" id="ARBA00022786"/>
    </source>
</evidence>
<evidence type="ECO:0000313" key="15">
    <source>
        <dbReference type="EMBL" id="ODV92169.1"/>
    </source>
</evidence>
<keyword evidence="9" id="KW-0862">Zinc</keyword>
<dbReference type="Proteomes" id="UP000095023">
    <property type="component" value="Unassembled WGS sequence"/>
</dbReference>
<feature type="domain" description="MPN" evidence="14">
    <location>
        <begin position="10"/>
        <end position="140"/>
    </location>
</feature>
<dbReference type="GO" id="GO:0061578">
    <property type="term" value="F:K63-linked deubiquitinase activity"/>
    <property type="evidence" value="ECO:0007669"/>
    <property type="project" value="InterPro"/>
</dbReference>
<keyword evidence="10" id="KW-0482">Metalloprotease</keyword>
<evidence type="ECO:0000259" key="14">
    <source>
        <dbReference type="PROSITE" id="PS50249"/>
    </source>
</evidence>
<dbReference type="GO" id="GO:0004869">
    <property type="term" value="F:cysteine-type endopeptidase inhibitor activity"/>
    <property type="evidence" value="ECO:0007669"/>
    <property type="project" value="UniProtKB-KW"/>
</dbReference>
<evidence type="ECO:0000256" key="2">
    <source>
        <dbReference type="ARBA" id="ARBA00010981"/>
    </source>
</evidence>
<dbReference type="OrthoDB" id="3640at2759"/>
<evidence type="ECO:0000313" key="16">
    <source>
        <dbReference type="Proteomes" id="UP000095023"/>
    </source>
</evidence>
<comment type="function">
    <text evidence="11">Inhibitor of the DOA4 deubiquitinase involved in the regulation of protein degradation by the proteasome and maintenance of a normal level of free ubiquitin.</text>
</comment>
<evidence type="ECO:0000256" key="4">
    <source>
        <dbReference type="ARBA" id="ARBA00022690"/>
    </source>
</evidence>
<evidence type="ECO:0000256" key="1">
    <source>
        <dbReference type="ARBA" id="ARBA00001947"/>
    </source>
</evidence>
<dbReference type="CDD" id="cd08066">
    <property type="entry name" value="MPN_AMSH_like"/>
    <property type="match status" value="1"/>
</dbReference>
<dbReference type="PANTHER" id="PTHR12947:SF13">
    <property type="entry name" value="FI19924P1"/>
    <property type="match status" value="1"/>
</dbReference>
<evidence type="ECO:0000256" key="3">
    <source>
        <dbReference type="ARBA" id="ARBA00022670"/>
    </source>
</evidence>
<comment type="similarity">
    <text evidence="12">Belongs to the RFU1 family.</text>
</comment>
<keyword evidence="4" id="KW-0646">Protease inhibitor</keyword>
<dbReference type="GO" id="GO:0005768">
    <property type="term" value="C:endosome"/>
    <property type="evidence" value="ECO:0007669"/>
    <property type="project" value="TreeGrafter"/>
</dbReference>
<keyword evidence="16" id="KW-1185">Reference proteome</keyword>
<feature type="non-terminal residue" evidence="15">
    <location>
        <position position="1"/>
    </location>
</feature>
<keyword evidence="3" id="KW-0645">Protease</keyword>
<evidence type="ECO:0000256" key="13">
    <source>
        <dbReference type="ARBA" id="ARBA00039609"/>
    </source>
</evidence>
<gene>
    <name evidence="15" type="ORF">CANCADRAFT_22685</name>
</gene>
<dbReference type="InterPro" id="IPR044098">
    <property type="entry name" value="STAMBP/STALP-like_MPN"/>
</dbReference>
<dbReference type="InterPro" id="IPR037518">
    <property type="entry name" value="MPN"/>
</dbReference>